<evidence type="ECO:0000313" key="3">
    <source>
        <dbReference type="EMBL" id="CAD8589872.1"/>
    </source>
</evidence>
<name>A0A7S0PPZ7_MICPS</name>
<proteinExistence type="predicted"/>
<reference evidence="3" key="1">
    <citation type="submission" date="2021-01" db="EMBL/GenBank/DDBJ databases">
        <authorList>
            <person name="Corre E."/>
            <person name="Pelletier E."/>
            <person name="Niang G."/>
            <person name="Scheremetjew M."/>
            <person name="Finn R."/>
            <person name="Kale V."/>
            <person name="Holt S."/>
            <person name="Cochrane G."/>
            <person name="Meng A."/>
            <person name="Brown T."/>
            <person name="Cohen L."/>
        </authorList>
    </citation>
    <scope>NUCLEOTIDE SEQUENCE</scope>
    <source>
        <strain evidence="3">CCMP494</strain>
    </source>
</reference>
<keyword evidence="2" id="KW-1133">Transmembrane helix</keyword>
<dbReference type="SUPFAM" id="SSF51182">
    <property type="entry name" value="RmlC-like cupins"/>
    <property type="match status" value="1"/>
</dbReference>
<accession>A0A7S0PPZ7</accession>
<gene>
    <name evidence="3" type="ORF">MSP1404_LOCUS7276</name>
</gene>
<dbReference type="EMBL" id="HBEV01009527">
    <property type="protein sequence ID" value="CAD8589872.1"/>
    <property type="molecule type" value="Transcribed_RNA"/>
</dbReference>
<dbReference type="AlphaFoldDB" id="A0A7S0PPZ7"/>
<keyword evidence="2" id="KW-0472">Membrane</keyword>
<dbReference type="PANTHER" id="PTHR37742">
    <property type="entry name" value="OS01G0810200 PROTEIN"/>
    <property type="match status" value="1"/>
</dbReference>
<dbReference type="InterPro" id="IPR011051">
    <property type="entry name" value="RmlC_Cupin_sf"/>
</dbReference>
<protein>
    <submittedName>
        <fullName evidence="3">Uncharacterized protein</fullName>
    </submittedName>
</protein>
<organism evidence="3">
    <name type="scientific">Micromonas pusilla</name>
    <name type="common">Picoplanktonic green alga</name>
    <name type="synonym">Chromulina pusilla</name>
    <dbReference type="NCBI Taxonomy" id="38833"/>
    <lineage>
        <taxon>Eukaryota</taxon>
        <taxon>Viridiplantae</taxon>
        <taxon>Chlorophyta</taxon>
        <taxon>Mamiellophyceae</taxon>
        <taxon>Mamiellales</taxon>
        <taxon>Mamiellaceae</taxon>
        <taxon>Micromonas</taxon>
    </lineage>
</organism>
<dbReference type="InterPro" id="IPR014710">
    <property type="entry name" value="RmlC-like_jellyroll"/>
</dbReference>
<feature type="region of interest" description="Disordered" evidence="1">
    <location>
        <begin position="74"/>
        <end position="112"/>
    </location>
</feature>
<evidence type="ECO:0000256" key="1">
    <source>
        <dbReference type="SAM" id="MobiDB-lite"/>
    </source>
</evidence>
<keyword evidence="2" id="KW-0812">Transmembrane</keyword>
<feature type="transmembrane region" description="Helical" evidence="2">
    <location>
        <begin position="21"/>
        <end position="43"/>
    </location>
</feature>
<dbReference type="Gene3D" id="2.60.120.10">
    <property type="entry name" value="Jelly Rolls"/>
    <property type="match status" value="1"/>
</dbReference>
<dbReference type="PANTHER" id="PTHR37742:SF1">
    <property type="entry name" value="OS01G0810200 PROTEIN"/>
    <property type="match status" value="1"/>
</dbReference>
<evidence type="ECO:0000256" key="2">
    <source>
        <dbReference type="SAM" id="Phobius"/>
    </source>
</evidence>
<feature type="compositionally biased region" description="Basic and acidic residues" evidence="1">
    <location>
        <begin position="85"/>
        <end position="98"/>
    </location>
</feature>
<sequence length="239" mass="26362">MATRTFSTSKSYGKPRSRVRGLTILGAIVTFVLFAALSLTTGWPMGPRTKRRMGEAMHNAYQWEEAHFHIGSSLQRPHALSKRPLRPDERDQFSKRGEGLVLLPGDDDPRSDGEDHWMTSVLDAVDEAGLKGPSRCLDLHVGTIRPGGARGNHRHKTRDESLIIWGASGRIRVERPGMGYHDYVVDRDDVVVLAAPAGSAHAIRADDGEGNVMMLAACSDAPPTDGPDPNTDYRVWKDW</sequence>